<dbReference type="Gene3D" id="3.40.630.30">
    <property type="match status" value="1"/>
</dbReference>
<dbReference type="CDD" id="cd04301">
    <property type="entry name" value="NAT_SF"/>
    <property type="match status" value="1"/>
</dbReference>
<reference evidence="5" key="1">
    <citation type="submission" date="2016-11" db="EMBL/GenBank/DDBJ databases">
        <authorList>
            <person name="Varghese N."/>
            <person name="Submissions S."/>
        </authorList>
    </citation>
    <scope>NUCLEOTIDE SEQUENCE [LARGE SCALE GENOMIC DNA]</scope>
    <source>
        <strain evidence="5">DSM 9756</strain>
    </source>
</reference>
<dbReference type="Proteomes" id="UP000184076">
    <property type="component" value="Unassembled WGS sequence"/>
</dbReference>
<protein>
    <submittedName>
        <fullName evidence="4">Ribosomal protein S18 acetylase RimI</fullName>
    </submittedName>
</protein>
<dbReference type="AlphaFoldDB" id="A0A1M4XMF4"/>
<dbReference type="RefSeq" id="WP_073037685.1">
    <property type="nucleotide sequence ID" value="NZ_FQVB01000009.1"/>
</dbReference>
<evidence type="ECO:0000313" key="5">
    <source>
        <dbReference type="Proteomes" id="UP000184076"/>
    </source>
</evidence>
<dbReference type="GO" id="GO:0005840">
    <property type="term" value="C:ribosome"/>
    <property type="evidence" value="ECO:0007669"/>
    <property type="project" value="UniProtKB-KW"/>
</dbReference>
<feature type="domain" description="N-acetyltransferase" evidence="3">
    <location>
        <begin position="10"/>
        <end position="164"/>
    </location>
</feature>
<dbReference type="PROSITE" id="PS51186">
    <property type="entry name" value="GNAT"/>
    <property type="match status" value="1"/>
</dbReference>
<keyword evidence="5" id="KW-1185">Reference proteome</keyword>
<evidence type="ECO:0000313" key="4">
    <source>
        <dbReference type="EMBL" id="SHE94665.1"/>
    </source>
</evidence>
<name>A0A1M4XMF4_9BACT</name>
<keyword evidence="4" id="KW-0689">Ribosomal protein</keyword>
<gene>
    <name evidence="4" type="ORF">SAMN02745206_01063</name>
</gene>
<accession>A0A1M4XMF4</accession>
<dbReference type="GO" id="GO:0016747">
    <property type="term" value="F:acyltransferase activity, transferring groups other than amino-acyl groups"/>
    <property type="evidence" value="ECO:0007669"/>
    <property type="project" value="InterPro"/>
</dbReference>
<dbReference type="EMBL" id="FQVB01000009">
    <property type="protein sequence ID" value="SHE94665.1"/>
    <property type="molecule type" value="Genomic_DNA"/>
</dbReference>
<proteinExistence type="predicted"/>
<dbReference type="InterPro" id="IPR016181">
    <property type="entry name" value="Acyl_CoA_acyltransferase"/>
</dbReference>
<dbReference type="PANTHER" id="PTHR43877">
    <property type="entry name" value="AMINOALKYLPHOSPHONATE N-ACETYLTRANSFERASE-RELATED-RELATED"/>
    <property type="match status" value="1"/>
</dbReference>
<keyword evidence="4" id="KW-0687">Ribonucleoprotein</keyword>
<dbReference type="InterPro" id="IPR000182">
    <property type="entry name" value="GNAT_dom"/>
</dbReference>
<evidence type="ECO:0000259" key="3">
    <source>
        <dbReference type="PROSITE" id="PS51186"/>
    </source>
</evidence>
<dbReference type="Pfam" id="PF00583">
    <property type="entry name" value="Acetyltransf_1"/>
    <property type="match status" value="1"/>
</dbReference>
<organism evidence="4 5">
    <name type="scientific">Desulfacinum infernum DSM 9756</name>
    <dbReference type="NCBI Taxonomy" id="1121391"/>
    <lineage>
        <taxon>Bacteria</taxon>
        <taxon>Pseudomonadati</taxon>
        <taxon>Thermodesulfobacteriota</taxon>
        <taxon>Syntrophobacteria</taxon>
        <taxon>Syntrophobacterales</taxon>
        <taxon>Syntrophobacteraceae</taxon>
        <taxon>Desulfacinum</taxon>
    </lineage>
</organism>
<evidence type="ECO:0000256" key="1">
    <source>
        <dbReference type="ARBA" id="ARBA00022679"/>
    </source>
</evidence>
<sequence length="177" mass="20260">MSEPVYEMKFAFRDARPGDLMTVLALLLHLGYPRPSNELEPIYRTLIEDAQYRCILALAPPDDAVAGMVTFRTQPVLRLAGIQTTIEELVVLPEWRGFGLGRALVNLAVEVSRHKRAARLEVVTSEERESTRRLFYEKAGLQRAWSRIYRLDFPHMTRHSQPGVRTEESQALPEEQA</sequence>
<dbReference type="OrthoDB" id="9805924at2"/>
<evidence type="ECO:0000256" key="2">
    <source>
        <dbReference type="ARBA" id="ARBA00023315"/>
    </source>
</evidence>
<keyword evidence="2" id="KW-0012">Acyltransferase</keyword>
<dbReference type="STRING" id="1121391.SAMN02745206_01063"/>
<dbReference type="PANTHER" id="PTHR43877:SF2">
    <property type="entry name" value="AMINOALKYLPHOSPHONATE N-ACETYLTRANSFERASE-RELATED"/>
    <property type="match status" value="1"/>
</dbReference>
<dbReference type="SUPFAM" id="SSF55729">
    <property type="entry name" value="Acyl-CoA N-acyltransferases (Nat)"/>
    <property type="match status" value="1"/>
</dbReference>
<dbReference type="InterPro" id="IPR050832">
    <property type="entry name" value="Bact_Acetyltransf"/>
</dbReference>
<keyword evidence="1" id="KW-0808">Transferase</keyword>